<feature type="compositionally biased region" description="Polar residues" evidence="24">
    <location>
        <begin position="947"/>
        <end position="975"/>
    </location>
</feature>
<evidence type="ECO:0000256" key="5">
    <source>
        <dbReference type="ARBA" id="ARBA00022695"/>
    </source>
</evidence>
<feature type="compositionally biased region" description="Polar residues" evidence="24">
    <location>
        <begin position="1041"/>
        <end position="1052"/>
    </location>
</feature>
<proteinExistence type="predicted"/>
<sequence>MGDTTLSAISSSRVILRDSTNWEAWLSTIRGIADQYNVWELCDPDKKEQPVVPDEPEPPSIEAAKNDDPVNWYKIVKLQQVEWSTQVSKHGKRILGLNCVATVIKNSLHPSYQTFITHDTPWKLLRNLRQRFAPECDPTYAAKLRQQWRNLDRGLDRNTDIEKWLLNWETIQVRCARAGMSEANDATVQFLDAISTMSPGFHETWTLRLEDKNVVFPELLTRYKAHWAISHGKASTQRGISKAVFSTWQGHEEAQPPNIKKGAAIPATEKPFWQRPCPCGSKARHPAWKCWAAYESGRPEGYKIIPDQKQKWDRAMKADPTWKDFIEKKRSEMGMTQKQAHSTIIDDQACGFFSKVPSQEVAQKAEQAAMSTQTKQATIPMEKQWVVDTGADTHVCNDRSKFVSFRESHGNIKVGDTRTRIDGVGTVVIYGINPTTGQPKRLELYETRYSPNFHTNLISHGLIIKGGAFMCFRNNWIETDNGKPLLKIYQEQKLSWLTQPDAATMALIEAQAPPGEMVFTTKRSAQEPKSAASMETWHRRLGHIGPDRITKLSEMTEGVTITESNPVKQVCEACQLADATKQISRRKIGQAYGVFGRVHFDLVQNQPAHNGHIWLTHFYLDGIKCHFVFTHTKKNECQMAVRKFIAIAKNWLNINIKVFHYDNERSAGDEVEMMIENEGCIIEHAPPGLPEMNGPAERSGGVIVRTARALMNDTDLPRTLWPEAIYAAAYMLNRVPTKIENRWIVPWKELMRHTAPDGVRDQIVNLSNLRLYGCLAYSRIIKRVQSDKMAPRAEIGFLVGYVSKNLYKIWFPHKGRAGKGRVDIVRDAIFDETRRYSPSTPVPEHEEAVSTLTDGLDNWPEVLTLQEAETEISIELRMPMVLARNSAGEEAEHTKQGEEAGKPTLPLSPKTASILPVTPESIRPNQISWSNTNIPGSFPTEPRPPRISSSTMTSLSQDPLIQRSTPSRSRLPNTLSSSPDPISVIPSIETEGEETVSESEMQLQQELAQSPQPTHPTAIQTAPRPGYEIAPARAPRDISRNIDQSNIITSGSRSRRPRTNRDFSAYLSLHDEDPADNPPELLHAFTISMHEQASHTKKHHRNQMPIEPQNWAEMKNHKFAKEFTEAAAFEIETLRNKGTFREVSHPNTKGTQVLPLKWVFTYKYDADGVLEKFKARICVRGDLQWITTEEKRAATLAVKTARAVFALVAAFDLDMIQRDVVTAFLNSAIQGEVYTKCPPGFERSGHCWLLLRALYGLRMSPRLWQQEATRVLVKLGLTPVPEDPCIFTTQGIIVFFYVDDIIMVNHPSYSKQAATLDQEMKKQWELRELDASWFLNIRILRDRSQKKLWLCQDSYIESMTSRYNLKTNRRVETPMSTEPLLPYDGVATPSQIHGYQAKVGSAQYATTVSRPDAAKATAKAAEFLMNPGPKHIDAIDRIIQYLYKTRFWAIEYGVRGLEPGIELAAKSVEFASDASFGDNPDRRSSEGYVCKLYGGPIDWKASKQKTVTTSTTEAELLALAEAGKTVQWWRRVLRALGFEPSHPLTILCDNQQTVDLLTKEGAAMHTKLRHVDINRCWMKQEVSEGRVLVAWIPTAEMPADGLTKALPKQKQQIFRDLIGMRDVNHLIHPSKQILV</sequence>
<keyword evidence="14" id="KW-0694">RNA-binding</keyword>
<evidence type="ECO:0000256" key="9">
    <source>
        <dbReference type="ARBA" id="ARBA00022750"/>
    </source>
</evidence>
<evidence type="ECO:0000256" key="19">
    <source>
        <dbReference type="ARBA" id="ARBA00023125"/>
    </source>
</evidence>
<evidence type="ECO:0000256" key="1">
    <source>
        <dbReference type="ARBA" id="ARBA00002180"/>
    </source>
</evidence>
<keyword evidence="17" id="KW-0808">Transferase</keyword>
<dbReference type="InterPro" id="IPR054722">
    <property type="entry name" value="PolX-like_BBD"/>
</dbReference>
<evidence type="ECO:0000256" key="18">
    <source>
        <dbReference type="ARBA" id="ARBA00023113"/>
    </source>
</evidence>
<evidence type="ECO:0000259" key="25">
    <source>
        <dbReference type="PROSITE" id="PS50994"/>
    </source>
</evidence>
<dbReference type="PANTHER" id="PTHR42648">
    <property type="entry name" value="TRANSPOSASE, PUTATIVE-RELATED"/>
    <property type="match status" value="1"/>
</dbReference>
<keyword evidence="9" id="KW-0064">Aspartyl protease</keyword>
<dbReference type="InterPro" id="IPR025724">
    <property type="entry name" value="GAG-pre-integrase_dom"/>
</dbReference>
<feature type="domain" description="Integrase catalytic" evidence="25">
    <location>
        <begin position="588"/>
        <end position="754"/>
    </location>
</feature>
<feature type="region of interest" description="Disordered" evidence="24">
    <location>
        <begin position="886"/>
        <end position="1059"/>
    </location>
</feature>
<feature type="compositionally biased region" description="Basic and acidic residues" evidence="24">
    <location>
        <begin position="890"/>
        <end position="901"/>
    </location>
</feature>
<keyword evidence="15" id="KW-0229">DNA integration</keyword>
<evidence type="ECO:0000256" key="10">
    <source>
        <dbReference type="ARBA" id="ARBA00022759"/>
    </source>
</evidence>
<keyword evidence="5" id="KW-0548">Nucleotidyltransferase</keyword>
<keyword evidence="4" id="KW-0645">Protease</keyword>
<evidence type="ECO:0000256" key="4">
    <source>
        <dbReference type="ARBA" id="ARBA00022670"/>
    </source>
</evidence>
<dbReference type="GO" id="GO:0032196">
    <property type="term" value="P:transposition"/>
    <property type="evidence" value="ECO:0007669"/>
    <property type="project" value="UniProtKB-KW"/>
</dbReference>
<comment type="caution">
    <text evidence="26">The sequence shown here is derived from an EMBL/GenBank/DDBJ whole genome shotgun (WGS) entry which is preliminary data.</text>
</comment>
<dbReference type="GO" id="GO:0003677">
    <property type="term" value="F:DNA binding"/>
    <property type="evidence" value="ECO:0007669"/>
    <property type="project" value="UniProtKB-KW"/>
</dbReference>
<dbReference type="InterPro" id="IPR057670">
    <property type="entry name" value="SH3_retrovirus"/>
</dbReference>
<evidence type="ECO:0000256" key="15">
    <source>
        <dbReference type="ARBA" id="ARBA00022908"/>
    </source>
</evidence>
<evidence type="ECO:0000256" key="16">
    <source>
        <dbReference type="ARBA" id="ARBA00022918"/>
    </source>
</evidence>
<organism evidence="26 28">
    <name type="scientific">Penicillium canescens</name>
    <dbReference type="NCBI Taxonomy" id="5083"/>
    <lineage>
        <taxon>Eukaryota</taxon>
        <taxon>Fungi</taxon>
        <taxon>Dikarya</taxon>
        <taxon>Ascomycota</taxon>
        <taxon>Pezizomycotina</taxon>
        <taxon>Eurotiomycetes</taxon>
        <taxon>Eurotiomycetidae</taxon>
        <taxon>Eurotiales</taxon>
        <taxon>Aspergillaceae</taxon>
        <taxon>Penicillium</taxon>
    </lineage>
</organism>
<evidence type="ECO:0000256" key="24">
    <source>
        <dbReference type="SAM" id="MobiDB-lite"/>
    </source>
</evidence>
<keyword evidence="20" id="KW-0233">DNA recombination</keyword>
<feature type="compositionally biased region" description="Low complexity" evidence="24">
    <location>
        <begin position="976"/>
        <end position="989"/>
    </location>
</feature>
<evidence type="ECO:0000256" key="2">
    <source>
        <dbReference type="ARBA" id="ARBA00022578"/>
    </source>
</evidence>
<evidence type="ECO:0000256" key="13">
    <source>
        <dbReference type="ARBA" id="ARBA00022842"/>
    </source>
</evidence>
<keyword evidence="6" id="KW-0540">Nuclease</keyword>
<evidence type="ECO:0000256" key="22">
    <source>
        <dbReference type="ARBA" id="ARBA00048173"/>
    </source>
</evidence>
<feature type="compositionally biased region" description="Polar residues" evidence="24">
    <location>
        <begin position="1001"/>
        <end position="1020"/>
    </location>
</feature>
<evidence type="ECO:0000256" key="8">
    <source>
        <dbReference type="ARBA" id="ARBA00022741"/>
    </source>
</evidence>
<keyword evidence="11" id="KW-0378">Hydrolase</keyword>
<dbReference type="PANTHER" id="PTHR42648:SF11">
    <property type="entry name" value="TRANSPOSON TY4-P GAG-POL POLYPROTEIN"/>
    <property type="match status" value="1"/>
</dbReference>
<dbReference type="GO" id="GO:0004519">
    <property type="term" value="F:endonuclease activity"/>
    <property type="evidence" value="ECO:0007669"/>
    <property type="project" value="UniProtKB-KW"/>
</dbReference>
<dbReference type="GO" id="GO:0003887">
    <property type="term" value="F:DNA-directed DNA polymerase activity"/>
    <property type="evidence" value="ECO:0007669"/>
    <property type="project" value="UniProtKB-KW"/>
</dbReference>
<dbReference type="GO" id="GO:0003964">
    <property type="term" value="F:RNA-directed DNA polymerase activity"/>
    <property type="evidence" value="ECO:0007669"/>
    <property type="project" value="UniProtKB-KW"/>
</dbReference>
<evidence type="ECO:0000313" key="27">
    <source>
        <dbReference type="EMBL" id="KAJ6039257.1"/>
    </source>
</evidence>
<dbReference type="EMBL" id="JAQJZL010000008">
    <property type="protein sequence ID" value="KAJ6038812.1"/>
    <property type="molecule type" value="Genomic_DNA"/>
</dbReference>
<evidence type="ECO:0000256" key="17">
    <source>
        <dbReference type="ARBA" id="ARBA00022932"/>
    </source>
</evidence>
<keyword evidence="16" id="KW-0695">RNA-directed DNA polymerase</keyword>
<dbReference type="Pfam" id="PF22936">
    <property type="entry name" value="Pol_BBD"/>
    <property type="match status" value="1"/>
</dbReference>
<comment type="function">
    <text evidence="1">The aspartyl protease (PR) mediates the proteolytic cleavages of the Gag and Gag-Pol polyproteins after assembly of the VLP.</text>
</comment>
<keyword evidence="7" id="KW-0479">Metal-binding</keyword>
<keyword evidence="10" id="KW-0255">Endonuclease</keyword>
<dbReference type="GO" id="GO:0015074">
    <property type="term" value="P:DNA integration"/>
    <property type="evidence" value="ECO:0007669"/>
    <property type="project" value="UniProtKB-KW"/>
</dbReference>
<reference evidence="26" key="1">
    <citation type="journal article" date="2023" name="IMA Fungus">
        <title>Comparative genomic study of the Penicillium genus elucidates a diverse pangenome and 15 lateral gene transfer events.</title>
        <authorList>
            <person name="Petersen C."/>
            <person name="Sorensen T."/>
            <person name="Nielsen M.R."/>
            <person name="Sondergaard T.E."/>
            <person name="Sorensen J.L."/>
            <person name="Fitzpatrick D.A."/>
            <person name="Frisvad J.C."/>
            <person name="Nielsen K.L."/>
        </authorList>
    </citation>
    <scope>NUCLEOTIDE SEQUENCE</scope>
    <source>
        <strain evidence="26">IBT 15450</strain>
    </source>
</reference>
<feature type="compositionally biased region" description="Polar residues" evidence="24">
    <location>
        <begin position="923"/>
        <end position="935"/>
    </location>
</feature>
<dbReference type="EMBL" id="JAQJZL010000006">
    <property type="protein sequence ID" value="KAJ6039257.1"/>
    <property type="molecule type" value="Genomic_DNA"/>
</dbReference>
<keyword evidence="19" id="KW-0238">DNA-binding</keyword>
<dbReference type="InterPro" id="IPR043502">
    <property type="entry name" value="DNA/RNA_pol_sf"/>
</dbReference>
<keyword evidence="21" id="KW-0511">Multifunctional enzyme</keyword>
<keyword evidence="2" id="KW-0815">Transposition</keyword>
<keyword evidence="13" id="KW-0460">Magnesium</keyword>
<dbReference type="Pfam" id="PF25597">
    <property type="entry name" value="SH3_retrovirus"/>
    <property type="match status" value="1"/>
</dbReference>
<evidence type="ECO:0000256" key="6">
    <source>
        <dbReference type="ARBA" id="ARBA00022722"/>
    </source>
</evidence>
<dbReference type="GO" id="GO:0006310">
    <property type="term" value="P:DNA recombination"/>
    <property type="evidence" value="ECO:0007669"/>
    <property type="project" value="UniProtKB-KW"/>
</dbReference>
<dbReference type="GO" id="GO:0005524">
    <property type="term" value="F:ATP binding"/>
    <property type="evidence" value="ECO:0007669"/>
    <property type="project" value="UniProtKB-KW"/>
</dbReference>
<dbReference type="InterPro" id="IPR013103">
    <property type="entry name" value="RVT_2"/>
</dbReference>
<keyword evidence="3" id="KW-1188">Viral release from host cell</keyword>
<keyword evidence="18" id="KW-0917">Virion maturation</keyword>
<keyword evidence="8" id="KW-0547">Nucleotide-binding</keyword>
<evidence type="ECO:0000256" key="21">
    <source>
        <dbReference type="ARBA" id="ARBA00023268"/>
    </source>
</evidence>
<keyword evidence="12" id="KW-0067">ATP-binding</keyword>
<dbReference type="Pfam" id="PF07727">
    <property type="entry name" value="RVT_2"/>
    <property type="match status" value="1"/>
</dbReference>
<evidence type="ECO:0000256" key="3">
    <source>
        <dbReference type="ARBA" id="ARBA00022612"/>
    </source>
</evidence>
<evidence type="ECO:0000256" key="7">
    <source>
        <dbReference type="ARBA" id="ARBA00022723"/>
    </source>
</evidence>
<dbReference type="InterPro" id="IPR001584">
    <property type="entry name" value="Integrase_cat-core"/>
</dbReference>
<evidence type="ECO:0000313" key="28">
    <source>
        <dbReference type="Proteomes" id="UP001219568"/>
    </source>
</evidence>
<dbReference type="CDD" id="cd09272">
    <property type="entry name" value="RNase_HI_RT_Ty1"/>
    <property type="match status" value="1"/>
</dbReference>
<dbReference type="SUPFAM" id="SSF53098">
    <property type="entry name" value="Ribonuclease H-like"/>
    <property type="match status" value="1"/>
</dbReference>
<dbReference type="Gene3D" id="3.30.420.10">
    <property type="entry name" value="Ribonuclease H-like superfamily/Ribonuclease H"/>
    <property type="match status" value="1"/>
</dbReference>
<name>A0AAD6IA84_PENCN</name>
<keyword evidence="28" id="KW-1185">Reference proteome</keyword>
<dbReference type="GO" id="GO:0006508">
    <property type="term" value="P:proteolysis"/>
    <property type="evidence" value="ECO:0007669"/>
    <property type="project" value="UniProtKB-KW"/>
</dbReference>
<evidence type="ECO:0000256" key="12">
    <source>
        <dbReference type="ARBA" id="ARBA00022840"/>
    </source>
</evidence>
<protein>
    <recommendedName>
        <fullName evidence="25">Integrase catalytic domain-containing protein</fullName>
    </recommendedName>
</protein>
<dbReference type="Proteomes" id="UP001219568">
    <property type="component" value="Unassembled WGS sequence"/>
</dbReference>
<evidence type="ECO:0000256" key="23">
    <source>
        <dbReference type="ARBA" id="ARBA00049244"/>
    </source>
</evidence>
<dbReference type="SUPFAM" id="SSF56672">
    <property type="entry name" value="DNA/RNA polymerases"/>
    <property type="match status" value="1"/>
</dbReference>
<comment type="catalytic activity">
    <reaction evidence="22">
        <text>DNA(n) + a 2'-deoxyribonucleoside 5'-triphosphate = DNA(n+1) + diphosphate</text>
        <dbReference type="Rhea" id="RHEA:22508"/>
        <dbReference type="Rhea" id="RHEA-COMP:17339"/>
        <dbReference type="Rhea" id="RHEA-COMP:17340"/>
        <dbReference type="ChEBI" id="CHEBI:33019"/>
        <dbReference type="ChEBI" id="CHEBI:61560"/>
        <dbReference type="ChEBI" id="CHEBI:173112"/>
        <dbReference type="EC" id="2.7.7.49"/>
    </reaction>
</comment>
<dbReference type="GO" id="GO:0005634">
    <property type="term" value="C:nucleus"/>
    <property type="evidence" value="ECO:0007669"/>
    <property type="project" value="UniProtKB-ARBA"/>
</dbReference>
<evidence type="ECO:0000256" key="14">
    <source>
        <dbReference type="ARBA" id="ARBA00022884"/>
    </source>
</evidence>
<dbReference type="GO" id="GO:0004190">
    <property type="term" value="F:aspartic-type endopeptidase activity"/>
    <property type="evidence" value="ECO:0007669"/>
    <property type="project" value="UniProtKB-KW"/>
</dbReference>
<accession>A0AAD6IA84</accession>
<evidence type="ECO:0000313" key="26">
    <source>
        <dbReference type="EMBL" id="KAJ6038812.1"/>
    </source>
</evidence>
<gene>
    <name evidence="27" type="ORF">N7460_007289</name>
    <name evidence="26" type="ORF">N7460_007529</name>
</gene>
<dbReference type="PROSITE" id="PS50994">
    <property type="entry name" value="INTEGRASE"/>
    <property type="match status" value="1"/>
</dbReference>
<evidence type="ECO:0000256" key="20">
    <source>
        <dbReference type="ARBA" id="ARBA00023172"/>
    </source>
</evidence>
<dbReference type="InterPro" id="IPR039537">
    <property type="entry name" value="Retrotran_Ty1/copia-like"/>
</dbReference>
<dbReference type="InterPro" id="IPR012337">
    <property type="entry name" value="RNaseH-like_sf"/>
</dbReference>
<reference evidence="26" key="2">
    <citation type="submission" date="2023-01" db="EMBL/GenBank/DDBJ databases">
        <authorList>
            <person name="Petersen C."/>
        </authorList>
    </citation>
    <scope>NUCLEOTIDE SEQUENCE</scope>
    <source>
        <strain evidence="26">IBT 15450</strain>
    </source>
</reference>
<dbReference type="GO" id="GO:0003723">
    <property type="term" value="F:RNA binding"/>
    <property type="evidence" value="ECO:0007669"/>
    <property type="project" value="UniProtKB-KW"/>
</dbReference>
<dbReference type="GO" id="GO:0046872">
    <property type="term" value="F:metal ion binding"/>
    <property type="evidence" value="ECO:0007669"/>
    <property type="project" value="UniProtKB-KW"/>
</dbReference>
<dbReference type="InterPro" id="IPR036397">
    <property type="entry name" value="RNaseH_sf"/>
</dbReference>
<keyword evidence="17" id="KW-0239">DNA-directed DNA polymerase</keyword>
<evidence type="ECO:0000256" key="11">
    <source>
        <dbReference type="ARBA" id="ARBA00022801"/>
    </source>
</evidence>
<dbReference type="Pfam" id="PF13976">
    <property type="entry name" value="gag_pre-integrs"/>
    <property type="match status" value="1"/>
</dbReference>
<comment type="catalytic activity">
    <reaction evidence="23">
        <text>DNA(n) + a 2'-deoxyribonucleoside 5'-triphosphate = DNA(n+1) + diphosphate</text>
        <dbReference type="Rhea" id="RHEA:22508"/>
        <dbReference type="Rhea" id="RHEA-COMP:17339"/>
        <dbReference type="Rhea" id="RHEA-COMP:17340"/>
        <dbReference type="ChEBI" id="CHEBI:33019"/>
        <dbReference type="ChEBI" id="CHEBI:61560"/>
        <dbReference type="ChEBI" id="CHEBI:173112"/>
        <dbReference type="EC" id="2.7.7.7"/>
    </reaction>
</comment>